<dbReference type="RefSeq" id="XP_007321731.1">
    <property type="nucleotide sequence ID" value="XM_007321669.1"/>
</dbReference>
<organism>
    <name type="scientific">Serpula lacrymans var. lacrymans (strain S7.9)</name>
    <name type="common">Dry rot fungus</name>
    <dbReference type="NCBI Taxonomy" id="578457"/>
    <lineage>
        <taxon>Eukaryota</taxon>
        <taxon>Fungi</taxon>
        <taxon>Dikarya</taxon>
        <taxon>Basidiomycota</taxon>
        <taxon>Agaricomycotina</taxon>
        <taxon>Agaricomycetes</taxon>
        <taxon>Agaricomycetidae</taxon>
        <taxon>Boletales</taxon>
        <taxon>Coniophorineae</taxon>
        <taxon>Serpulaceae</taxon>
        <taxon>Serpula</taxon>
    </lineage>
</organism>
<dbReference type="HOGENOM" id="CLU_017051_0_0_1"/>
<gene>
    <name evidence="6" type="ORF">SERLADRAFT_441162</name>
</gene>
<name>F8P5Q8_SERL9</name>
<evidence type="ECO:0000313" key="6">
    <source>
        <dbReference type="EMBL" id="EGO21945.1"/>
    </source>
</evidence>
<evidence type="ECO:0000259" key="5">
    <source>
        <dbReference type="Pfam" id="PF25789"/>
    </source>
</evidence>
<dbReference type="GO" id="GO:0031417">
    <property type="term" value="C:NatC complex"/>
    <property type="evidence" value="ECO:0007669"/>
    <property type="project" value="InterPro"/>
</dbReference>
<evidence type="ECO:0000259" key="4">
    <source>
        <dbReference type="Pfam" id="PF04112"/>
    </source>
</evidence>
<dbReference type="PANTHER" id="PTHR21373:SF0">
    <property type="entry name" value="N-ALPHA-ACETYLTRANSFERASE 35, NATC AUXILIARY SUBUNIT"/>
    <property type="match status" value="1"/>
</dbReference>
<dbReference type="AlphaFoldDB" id="F8P5Q8"/>
<dbReference type="Pfam" id="PF04112">
    <property type="entry name" value="Mak10"/>
    <property type="match status" value="1"/>
</dbReference>
<evidence type="ECO:0000256" key="2">
    <source>
        <dbReference type="ARBA" id="ARBA00006289"/>
    </source>
</evidence>
<sequence>MDPEPMDIDPIDLPGGSNFHDVTALLAKAAGDMKPGDLILADGFSLQDAMGAFEIGEPRFDSGMVSEININPPFNPLSPMLPEEICWLMDRSFVCEMEWHAGYTLSQTVFTVLFVHHLRDIDPDFLARDFAWDGKPSQPLELITVVLRSFIFGLLKCCDLAWRELSKERVHDAEDWQSEKCDVSLLEGVPVNHVFQKLEEASRWLQTSPKAKSSWVKPLLVRIHLRMALLQLMDSNLSHEYAKLPLLVADIRNQIQAIDNSPKPRPEAGSVAHRALDPNVARRLNFYIPLQILQLPPENQAWANLQASLSGMAEISILSNTASVGTWEIVGLLRGWCPPLYRSLPLLRSAIQSAFFDGVLVMNKYPLNHIVNRFFVETLDLTYDSYARAVKQRWTGSDPPPLSNIERNLVTGHVKAMWFNPPRRRRYLIKSLIDWHELYAESSYISSELAPVVSVLAAKCPFPADGRNAKLGLDMVSRAQNVALLYRLTVIREIVFSGFQMSLYTSEEKAFAYWHAAHIIELHLNTLDELEPGISSTSRTHHELKFNSAFLSALQLMSTAMFLVTSQKMTISWERMRLNFLRRYKWAFISEYDDVDVPVVGHPQFPEFMHYCTDVQKDGMDSPAACFELAIHILSSLLSSPTGWAGKWSGDRLQFIRDLIHVCEGLVTLPSTLEEISTFDFKTLVWNPDANPWFPYIQKAT</sequence>
<comment type="similarity">
    <text evidence="2">Belongs to the MAK10 family.</text>
</comment>
<dbReference type="GeneID" id="18815493"/>
<keyword evidence="3" id="KW-0963">Cytoplasm</keyword>
<feature type="domain" description="NAA35-like N-terminal" evidence="4">
    <location>
        <begin position="35"/>
        <end position="194"/>
    </location>
</feature>
<dbReference type="InterPro" id="IPR057982">
    <property type="entry name" value="TPR_NAA35"/>
</dbReference>
<protein>
    <recommendedName>
        <fullName evidence="7">Mak10-domain-containing protein</fullName>
    </recommendedName>
</protein>
<accession>F8P5Q8</accession>
<reference evidence="6" key="1">
    <citation type="submission" date="2011-04" db="EMBL/GenBank/DDBJ databases">
        <title>Evolution of plant cell wall degrading machinery underlies the functional diversity of forest fungi.</title>
        <authorList>
            <consortium name="US DOE Joint Genome Institute (JGI-PGF)"/>
            <person name="Eastwood D.C."/>
            <person name="Floudas D."/>
            <person name="Binder M."/>
            <person name="Majcherczyk A."/>
            <person name="Schneider P."/>
            <person name="Aerts A."/>
            <person name="Asiegbu F.O."/>
            <person name="Baker S.E."/>
            <person name="Barry K."/>
            <person name="Bendiksby M."/>
            <person name="Blumentritt M."/>
            <person name="Coutinho P.M."/>
            <person name="Cullen D."/>
            <person name="Cullen D."/>
            <person name="Gathman A."/>
            <person name="Goodell B."/>
            <person name="Henrissat B."/>
            <person name="Ihrmark K."/>
            <person name="Kauserud H."/>
            <person name="Kohler A."/>
            <person name="LaButti K."/>
            <person name="Lapidus A."/>
            <person name="Lavin J.L."/>
            <person name="Lee Y.-H."/>
            <person name="Lindquist E."/>
            <person name="Lilly W."/>
            <person name="Lucas S."/>
            <person name="Morin E."/>
            <person name="Murat C."/>
            <person name="Oguiza J.A."/>
            <person name="Park J."/>
            <person name="Pisabarro A.G."/>
            <person name="Riley R."/>
            <person name="Rosling A."/>
            <person name="Salamov A."/>
            <person name="Schmidt O."/>
            <person name="Schmutz J."/>
            <person name="Skrede I."/>
            <person name="Stenlid J."/>
            <person name="Wiebenga A."/>
            <person name="Xie X."/>
            <person name="Kues U."/>
            <person name="Hibbett D.S."/>
            <person name="Hoffmeister D."/>
            <person name="Hogberg N."/>
            <person name="Martin F."/>
            <person name="Grigoriev I.V."/>
            <person name="Watkinson S.C."/>
        </authorList>
    </citation>
    <scope>NUCLEOTIDE SEQUENCE</scope>
    <source>
        <strain evidence="6">S7.9</strain>
    </source>
</reference>
<feature type="domain" description="NAA35-like TPR repeats" evidence="5">
    <location>
        <begin position="346"/>
        <end position="525"/>
    </location>
</feature>
<evidence type="ECO:0000256" key="1">
    <source>
        <dbReference type="ARBA" id="ARBA00004496"/>
    </source>
</evidence>
<evidence type="ECO:0008006" key="7">
    <source>
        <dbReference type="Google" id="ProtNLM"/>
    </source>
</evidence>
<dbReference type="InterPro" id="IPR007244">
    <property type="entry name" value="Naa35_N"/>
</dbReference>
<dbReference type="PANTHER" id="PTHR21373">
    <property type="entry name" value="GLUCOSE REPRESSIBLE PROTEIN MAK10"/>
    <property type="match status" value="1"/>
</dbReference>
<dbReference type="Pfam" id="PF25789">
    <property type="entry name" value="TPR_NAA35"/>
    <property type="match status" value="1"/>
</dbReference>
<dbReference type="OrthoDB" id="269405at2759"/>
<dbReference type="KEGG" id="sla:SERLADRAFT_441162"/>
<dbReference type="Proteomes" id="UP000008064">
    <property type="component" value="Unassembled WGS sequence"/>
</dbReference>
<proteinExistence type="inferred from homology"/>
<comment type="subcellular location">
    <subcellularLocation>
        <location evidence="1">Cytoplasm</location>
    </subcellularLocation>
</comment>
<dbReference type="EMBL" id="GL945438">
    <property type="protein sequence ID" value="EGO21945.1"/>
    <property type="molecule type" value="Genomic_DNA"/>
</dbReference>
<dbReference type="InterPro" id="IPR057983">
    <property type="entry name" value="NAA35-like_N"/>
</dbReference>
<evidence type="ECO:0000256" key="3">
    <source>
        <dbReference type="ARBA" id="ARBA00022490"/>
    </source>
</evidence>